<dbReference type="OrthoDB" id="9769590at2"/>
<keyword evidence="1" id="KW-0472">Membrane</keyword>
<comment type="caution">
    <text evidence="2">The sequence shown here is derived from an EMBL/GenBank/DDBJ whole genome shotgun (WGS) entry which is preliminary data.</text>
</comment>
<dbReference type="EMBL" id="RBZU01000008">
    <property type="protein sequence ID" value="RKP51958.1"/>
    <property type="molecule type" value="Genomic_DNA"/>
</dbReference>
<keyword evidence="1" id="KW-0812">Transmembrane</keyword>
<dbReference type="GO" id="GO:0005886">
    <property type="term" value="C:plasma membrane"/>
    <property type="evidence" value="ECO:0007669"/>
    <property type="project" value="TreeGrafter"/>
</dbReference>
<proteinExistence type="predicted"/>
<accession>A0A494XMV8</accession>
<dbReference type="PANTHER" id="PTHR38442">
    <property type="entry name" value="INNER MEMBRANE PROTEIN-RELATED"/>
    <property type="match status" value="1"/>
</dbReference>
<evidence type="ECO:0000313" key="3">
    <source>
        <dbReference type="Proteomes" id="UP000270342"/>
    </source>
</evidence>
<organism evidence="2 3">
    <name type="scientific">Pararobbsia silviterrae</name>
    <dbReference type="NCBI Taxonomy" id="1792498"/>
    <lineage>
        <taxon>Bacteria</taxon>
        <taxon>Pseudomonadati</taxon>
        <taxon>Pseudomonadota</taxon>
        <taxon>Betaproteobacteria</taxon>
        <taxon>Burkholderiales</taxon>
        <taxon>Burkholderiaceae</taxon>
        <taxon>Pararobbsia</taxon>
    </lineage>
</organism>
<dbReference type="PANTHER" id="PTHR38442:SF1">
    <property type="entry name" value="INNER MEMBRANE PROTEIN"/>
    <property type="match status" value="1"/>
</dbReference>
<reference evidence="2 3" key="1">
    <citation type="submission" date="2018-10" db="EMBL/GenBank/DDBJ databases">
        <title>Robbsia sp. DHC34, isolated from soil.</title>
        <authorList>
            <person name="Gao Z.-H."/>
            <person name="Qiu L.-H."/>
        </authorList>
    </citation>
    <scope>NUCLEOTIDE SEQUENCE [LARGE SCALE GENOMIC DNA]</scope>
    <source>
        <strain evidence="2 3">DHC34</strain>
    </source>
</reference>
<dbReference type="InterPro" id="IPR007383">
    <property type="entry name" value="DUF445"/>
</dbReference>
<keyword evidence="1" id="KW-1133">Transmembrane helix</keyword>
<feature type="transmembrane region" description="Helical" evidence="1">
    <location>
        <begin position="41"/>
        <end position="65"/>
    </location>
</feature>
<gene>
    <name evidence="2" type="ORF">D7S86_18660</name>
</gene>
<protein>
    <submittedName>
        <fullName evidence="2">DUF445 domain-containing protein</fullName>
    </submittedName>
</protein>
<name>A0A494XMV8_9BURK</name>
<dbReference type="RefSeq" id="WP_121088361.1">
    <property type="nucleotide sequence ID" value="NZ_RBZU01000008.1"/>
</dbReference>
<evidence type="ECO:0000313" key="2">
    <source>
        <dbReference type="EMBL" id="RKP51958.1"/>
    </source>
</evidence>
<sequence>MEAPDKRTALNRMKTVATGLLVVSAGLFALAKSHHDAGAWAWLAAFSEAAMVGALADWFAVVALFRRPLGLPIPHTAILPANKARVADNLAAFVRDKFLGTDALVDNVVSFDPAQRLASWLSEPRNAALLGEKAIAATGQMLELIDDDHVKSVLYATLRSRAERFDLAGGVGSLFATLTADNRHQRLLDEGLGELAAWLERPEIQKTLADKIVQIAGDEYPTLIGALGFVGLKAEDLGFKFAGGLVRGAGAWLADIAANPEHERRQAFDRAVARFIERLQSDPSFKQRIDDQKRAWLERPELREYVNGLWDDFTTWLREDIARPDSTLRAKIVSAAASFARTLGDDPVLRASINTHMHEAMRDVAPELSARIARHISTTVREWDDQTLVRDVELNIGRDLQFIRVNGTIVGGLVGLLIHAVSLAIG</sequence>
<dbReference type="AlphaFoldDB" id="A0A494XMV8"/>
<keyword evidence="3" id="KW-1185">Reference proteome</keyword>
<dbReference type="Pfam" id="PF04286">
    <property type="entry name" value="DUF445"/>
    <property type="match status" value="1"/>
</dbReference>
<evidence type="ECO:0000256" key="1">
    <source>
        <dbReference type="SAM" id="Phobius"/>
    </source>
</evidence>
<dbReference type="Proteomes" id="UP000270342">
    <property type="component" value="Unassembled WGS sequence"/>
</dbReference>